<evidence type="ECO:0000313" key="2">
    <source>
        <dbReference type="Proteomes" id="UP001150217"/>
    </source>
</evidence>
<reference evidence="1" key="1">
    <citation type="submission" date="2022-08" db="EMBL/GenBank/DDBJ databases">
        <title>A Global Phylogenomic Analysis of the Shiitake Genus Lentinula.</title>
        <authorList>
            <consortium name="DOE Joint Genome Institute"/>
            <person name="Sierra-Patev S."/>
            <person name="Min B."/>
            <person name="Naranjo-Ortiz M."/>
            <person name="Looney B."/>
            <person name="Konkel Z."/>
            <person name="Slot J.C."/>
            <person name="Sakamoto Y."/>
            <person name="Steenwyk J.L."/>
            <person name="Rokas A."/>
            <person name="Carro J."/>
            <person name="Camarero S."/>
            <person name="Ferreira P."/>
            <person name="Molpeceres G."/>
            <person name="Ruiz-Duenas F.J."/>
            <person name="Serrano A."/>
            <person name="Henrissat B."/>
            <person name="Drula E."/>
            <person name="Hughes K.W."/>
            <person name="Mata J.L."/>
            <person name="Ishikawa N.K."/>
            <person name="Vargas-Isla R."/>
            <person name="Ushijima S."/>
            <person name="Smith C.A."/>
            <person name="Ahrendt S."/>
            <person name="Andreopoulos W."/>
            <person name="He G."/>
            <person name="Labutti K."/>
            <person name="Lipzen A."/>
            <person name="Ng V."/>
            <person name="Riley R."/>
            <person name="Sandor L."/>
            <person name="Barry K."/>
            <person name="Martinez A.T."/>
            <person name="Xiao Y."/>
            <person name="Gibbons J.G."/>
            <person name="Terashima K."/>
            <person name="Grigoriev I.V."/>
            <person name="Hibbett D.S."/>
        </authorList>
    </citation>
    <scope>NUCLEOTIDE SEQUENCE</scope>
    <source>
        <strain evidence="1">RHP3577 ss4</strain>
    </source>
</reference>
<keyword evidence="2" id="KW-1185">Reference proteome</keyword>
<evidence type="ECO:0008006" key="3">
    <source>
        <dbReference type="Google" id="ProtNLM"/>
    </source>
</evidence>
<protein>
    <recommendedName>
        <fullName evidence="3">Glycosyltransferase family 25 protein</fullName>
    </recommendedName>
</protein>
<dbReference type="Proteomes" id="UP001150217">
    <property type="component" value="Unassembled WGS sequence"/>
</dbReference>
<gene>
    <name evidence="1" type="ORF">C8R41DRAFT_257910</name>
</gene>
<name>A0ABQ8VK17_9AGAR</name>
<dbReference type="EMBL" id="JANVFT010000026">
    <property type="protein sequence ID" value="KAJ4496732.1"/>
    <property type="molecule type" value="Genomic_DNA"/>
</dbReference>
<comment type="caution">
    <text evidence="1">The sequence shown here is derived from an EMBL/GenBank/DDBJ whole genome shotgun (WGS) entry which is preliminary data.</text>
</comment>
<evidence type="ECO:0000313" key="1">
    <source>
        <dbReference type="EMBL" id="KAJ4496732.1"/>
    </source>
</evidence>
<organism evidence="1 2">
    <name type="scientific">Lentinula lateritia</name>
    <dbReference type="NCBI Taxonomy" id="40482"/>
    <lineage>
        <taxon>Eukaryota</taxon>
        <taxon>Fungi</taxon>
        <taxon>Dikarya</taxon>
        <taxon>Basidiomycota</taxon>
        <taxon>Agaricomycotina</taxon>
        <taxon>Agaricomycetes</taxon>
        <taxon>Agaricomycetidae</taxon>
        <taxon>Agaricales</taxon>
        <taxon>Marasmiineae</taxon>
        <taxon>Omphalotaceae</taxon>
        <taxon>Lentinula</taxon>
    </lineage>
</organism>
<accession>A0ABQ8VK17</accession>
<proteinExistence type="predicted"/>
<sequence>MTAMSRRLLVLTPVLVLTTFVLYLYTSHELGHFSALSTFYNFSSAYTPPTPPLDLGFISKTYVISLPHRTDRRNDIVRLMNGLQISNWVYHDGTYANTSIVQDLLHNVQAQRVENEDYSLQDTIHLPFSWPADANNKFPSYDSNSSSDPNSIALAGAELWLSQPTPDVPLPKTSMICAEDNFRLTKYSAEMPQWRYLTPERVAAFHSHLTAIRRVVDDNARAGVDLSRVEGKIQENIALILEDDVDMEVDIKERMSVLLPMLPYDWDMLFLGFCWSKETIHPVVEDPYIIPKKNLLYPSFQPRCLHAYALSPAGAVRLLMHLRNEAFAYGRSVDLATEWLIWDQRVNSFTVVPPVTIQRKVTKTDITLFGGALWKEKLEEGVLGTKQSGDEV</sequence>